<dbReference type="PANTHER" id="PTHR36978">
    <property type="entry name" value="P-LOOP CONTAINING NUCLEOTIDE TRIPHOSPHATE HYDROLASE"/>
    <property type="match status" value="1"/>
</dbReference>
<keyword evidence="2" id="KW-1185">Reference proteome</keyword>
<dbReference type="EMBL" id="JAGIXG020000019">
    <property type="protein sequence ID" value="KAI6781650.1"/>
    <property type="molecule type" value="Genomic_DNA"/>
</dbReference>
<dbReference type="Gene3D" id="3.40.50.300">
    <property type="entry name" value="P-loop containing nucleotide triphosphate hydrolases"/>
    <property type="match status" value="1"/>
</dbReference>
<protein>
    <recommendedName>
        <fullName evidence="3">Sulfotransferase family protein</fullName>
    </recommendedName>
</protein>
<dbReference type="Proteomes" id="UP001055219">
    <property type="component" value="Unassembled WGS sequence"/>
</dbReference>
<organism evidence="1 2">
    <name type="scientific">Emericellopsis cladophorae</name>
    <dbReference type="NCBI Taxonomy" id="2686198"/>
    <lineage>
        <taxon>Eukaryota</taxon>
        <taxon>Fungi</taxon>
        <taxon>Dikarya</taxon>
        <taxon>Ascomycota</taxon>
        <taxon>Pezizomycotina</taxon>
        <taxon>Sordariomycetes</taxon>
        <taxon>Hypocreomycetidae</taxon>
        <taxon>Hypocreales</taxon>
        <taxon>Bionectriaceae</taxon>
        <taxon>Emericellopsis</taxon>
    </lineage>
</organism>
<dbReference type="SUPFAM" id="SSF52540">
    <property type="entry name" value="P-loop containing nucleoside triphosphate hydrolases"/>
    <property type="match status" value="1"/>
</dbReference>
<evidence type="ECO:0000313" key="2">
    <source>
        <dbReference type="Proteomes" id="UP001055219"/>
    </source>
</evidence>
<dbReference type="GeneID" id="75830407"/>
<dbReference type="OrthoDB" id="408152at2759"/>
<dbReference type="PANTHER" id="PTHR36978:SF4">
    <property type="entry name" value="P-LOOP CONTAINING NUCLEOSIDE TRIPHOSPHATE HYDROLASE PROTEIN"/>
    <property type="match status" value="1"/>
</dbReference>
<reference evidence="1" key="2">
    <citation type="submission" date="2022-07" db="EMBL/GenBank/DDBJ databases">
        <authorList>
            <person name="Goncalves M.F.M."/>
            <person name="Hilario S."/>
            <person name="Van De Peer Y."/>
            <person name="Esteves A.C."/>
            <person name="Alves A."/>
        </authorList>
    </citation>
    <scope>NUCLEOTIDE SEQUENCE</scope>
    <source>
        <strain evidence="1">MUM 19.33</strain>
    </source>
</reference>
<reference evidence="1" key="1">
    <citation type="journal article" date="2021" name="J Fungi (Basel)">
        <title>Genomic and Metabolomic Analyses of the Marine Fungus Emericellopsis cladophorae: Insights into Saltwater Adaptability Mechanisms and Its Biosynthetic Potential.</title>
        <authorList>
            <person name="Goncalves M.F.M."/>
            <person name="Hilario S."/>
            <person name="Van de Peer Y."/>
            <person name="Esteves A.C."/>
            <person name="Alves A."/>
        </authorList>
    </citation>
    <scope>NUCLEOTIDE SEQUENCE</scope>
    <source>
        <strain evidence="1">MUM 19.33</strain>
    </source>
</reference>
<dbReference type="RefSeq" id="XP_051362506.1">
    <property type="nucleotide sequence ID" value="XM_051506105.1"/>
</dbReference>
<name>A0A9P9Y220_9HYPO</name>
<dbReference type="InterPro" id="IPR027417">
    <property type="entry name" value="P-loop_NTPase"/>
</dbReference>
<gene>
    <name evidence="1" type="ORF">J7T54_003915</name>
</gene>
<dbReference type="InterPro" id="IPR040632">
    <property type="entry name" value="Sulfotransfer_4"/>
</dbReference>
<dbReference type="Pfam" id="PF17784">
    <property type="entry name" value="Sulfotransfer_4"/>
    <property type="match status" value="1"/>
</dbReference>
<evidence type="ECO:0008006" key="3">
    <source>
        <dbReference type="Google" id="ProtNLM"/>
    </source>
</evidence>
<sequence length="262" mass="29036">MEGTAKLATIPASETSGPPQVISVGLWRMGTASMAAAYDTIGLRPHHSLDMFDTPEQWALFEKAADATWPQETGSSDEAALFTRAQWDDIYGQYGAVTEIGAAFAKQLVEAYPEAKVVVVRRDFDKWWPSFRDGVAAPVFSLQGTFLLYCVLPVIGNRGLAAMRKVLGGFFGASSLAGIEKSAKETYDAYFESMKTLVPPERLLEYRLGQGWEPLCSFLGKDIPDVEFPFINEADALKERQQREVQEVNAKALAKIRSWVPW</sequence>
<proteinExistence type="predicted"/>
<accession>A0A9P9Y220</accession>
<evidence type="ECO:0000313" key="1">
    <source>
        <dbReference type="EMBL" id="KAI6781650.1"/>
    </source>
</evidence>
<comment type="caution">
    <text evidence="1">The sequence shown here is derived from an EMBL/GenBank/DDBJ whole genome shotgun (WGS) entry which is preliminary data.</text>
</comment>
<dbReference type="AlphaFoldDB" id="A0A9P9Y220"/>